<dbReference type="SUPFAM" id="SSF51658">
    <property type="entry name" value="Xylose isomerase-like"/>
    <property type="match status" value="1"/>
</dbReference>
<dbReference type="OrthoDB" id="9779184at2"/>
<dbReference type="EMBL" id="MQVR01000067">
    <property type="protein sequence ID" value="OKL53346.1"/>
    <property type="molecule type" value="Genomic_DNA"/>
</dbReference>
<evidence type="ECO:0000313" key="3">
    <source>
        <dbReference type="Proteomes" id="UP000185628"/>
    </source>
</evidence>
<protein>
    <submittedName>
        <fullName evidence="2">Sugar phosphate isomerase</fullName>
    </submittedName>
</protein>
<comment type="caution">
    <text evidence="2">The sequence shown here is derived from an EMBL/GenBank/DDBJ whole genome shotgun (WGS) entry which is preliminary data.</text>
</comment>
<gene>
    <name evidence="2" type="ORF">BSZ39_09955</name>
</gene>
<proteinExistence type="predicted"/>
<keyword evidence="2" id="KW-0413">Isomerase</keyword>
<organism evidence="2 3">
    <name type="scientific">Bowdeniella nasicola</name>
    <dbReference type="NCBI Taxonomy" id="208480"/>
    <lineage>
        <taxon>Bacteria</taxon>
        <taxon>Bacillati</taxon>
        <taxon>Actinomycetota</taxon>
        <taxon>Actinomycetes</taxon>
        <taxon>Actinomycetales</taxon>
        <taxon>Actinomycetaceae</taxon>
        <taxon>Bowdeniella</taxon>
    </lineage>
</organism>
<dbReference type="Gene3D" id="3.20.20.150">
    <property type="entry name" value="Divalent-metal-dependent TIM barrel enzymes"/>
    <property type="match status" value="1"/>
</dbReference>
<dbReference type="AlphaFoldDB" id="A0A1Q5Q0R1"/>
<keyword evidence="3" id="KW-1185">Reference proteome</keyword>
<evidence type="ECO:0000259" key="1">
    <source>
        <dbReference type="Pfam" id="PF01261"/>
    </source>
</evidence>
<dbReference type="InterPro" id="IPR013022">
    <property type="entry name" value="Xyl_isomerase-like_TIM-brl"/>
</dbReference>
<dbReference type="Pfam" id="PF01261">
    <property type="entry name" value="AP_endonuc_2"/>
    <property type="match status" value="1"/>
</dbReference>
<dbReference type="RefSeq" id="WP_073717185.1">
    <property type="nucleotide sequence ID" value="NZ_MQVR01000067.1"/>
</dbReference>
<reference evidence="3" key="1">
    <citation type="submission" date="2016-12" db="EMBL/GenBank/DDBJ databases">
        <authorList>
            <person name="Meng X."/>
        </authorList>
    </citation>
    <scope>NUCLEOTIDE SEQUENCE [LARGE SCALE GENOMIC DNA]</scope>
    <source>
        <strain evidence="3">DSM 19116</strain>
    </source>
</reference>
<dbReference type="Proteomes" id="UP000185628">
    <property type="component" value="Unassembled WGS sequence"/>
</dbReference>
<accession>A0A1Q5Q0R1</accession>
<dbReference type="PANTHER" id="PTHR12110:SF21">
    <property type="entry name" value="XYLOSE ISOMERASE-LIKE TIM BARREL DOMAIN-CONTAINING PROTEIN"/>
    <property type="match status" value="1"/>
</dbReference>
<name>A0A1Q5Q0R1_9ACTO</name>
<sequence>MALTLGAYTACLANYPLAEALDILKSNGLTGAEVNVGGFVPSLHCHVDLLISSQAAREDYLGLFADKGMTLVGLNTSGNPLNPLPDIGPRHTYDLKRAIELAGKLGVREIVCMSGALGSDPQALYPSWVVNPWDGVYGEVLDYQLSVLEPFWREMDARASEAGVKLAWELHPHNTIFTPHGFMKFIDKTKLENVAVNMDPSHFMWQGIDIFACIDLLGEHIYHVHAKDTAIEPGVATKGVLDTSFGRPPENEADRYPSGMAHWCQVWPQDPAWRFVHVGAGHDLAWWTTFVEKIAAIDPNMNIAIEHEDGAYSQLEGLAKGAEVLIEAAKAH</sequence>
<dbReference type="InterPro" id="IPR036237">
    <property type="entry name" value="Xyl_isomerase-like_sf"/>
</dbReference>
<evidence type="ECO:0000313" key="2">
    <source>
        <dbReference type="EMBL" id="OKL53346.1"/>
    </source>
</evidence>
<feature type="domain" description="Xylose isomerase-like TIM barrel" evidence="1">
    <location>
        <begin position="23"/>
        <end position="326"/>
    </location>
</feature>
<dbReference type="InterPro" id="IPR050312">
    <property type="entry name" value="IolE/XylAMocC-like"/>
</dbReference>
<dbReference type="GO" id="GO:0016853">
    <property type="term" value="F:isomerase activity"/>
    <property type="evidence" value="ECO:0007669"/>
    <property type="project" value="UniProtKB-KW"/>
</dbReference>
<dbReference type="PANTHER" id="PTHR12110">
    <property type="entry name" value="HYDROXYPYRUVATE ISOMERASE"/>
    <property type="match status" value="1"/>
</dbReference>